<gene>
    <name evidence="2" type="ORF">UY23_C0001G0100</name>
</gene>
<feature type="domain" description="Methyltransferase type 12" evidence="1">
    <location>
        <begin position="50"/>
        <end position="141"/>
    </location>
</feature>
<dbReference type="InterPro" id="IPR013217">
    <property type="entry name" value="Methyltransf_12"/>
</dbReference>
<comment type="caution">
    <text evidence="2">The sequence shown here is derived from an EMBL/GenBank/DDBJ whole genome shotgun (WGS) entry which is preliminary data.</text>
</comment>
<dbReference type="AlphaFoldDB" id="A0A0G1UBK0"/>
<dbReference type="InterPro" id="IPR029063">
    <property type="entry name" value="SAM-dependent_MTases_sf"/>
</dbReference>
<dbReference type="SUPFAM" id="SSF53335">
    <property type="entry name" value="S-adenosyl-L-methionine-dependent methyltransferases"/>
    <property type="match status" value="1"/>
</dbReference>
<organism evidence="2 3">
    <name type="scientific">Candidatus Jorgensenbacteria bacterium GW2011_GWA1_48_11</name>
    <dbReference type="NCBI Taxonomy" id="1618660"/>
    <lineage>
        <taxon>Bacteria</taxon>
        <taxon>Candidatus Joergenseniibacteriota</taxon>
    </lineage>
</organism>
<accession>A0A0G1UBK0</accession>
<dbReference type="Proteomes" id="UP000034956">
    <property type="component" value="Unassembled WGS sequence"/>
</dbReference>
<evidence type="ECO:0000313" key="2">
    <source>
        <dbReference type="EMBL" id="KKU91494.1"/>
    </source>
</evidence>
<dbReference type="EMBL" id="LCPF01000001">
    <property type="protein sequence ID" value="KKU91494.1"/>
    <property type="molecule type" value="Genomic_DNA"/>
</dbReference>
<name>A0A0G1UBK0_9BACT</name>
<dbReference type="Pfam" id="PF08242">
    <property type="entry name" value="Methyltransf_12"/>
    <property type="match status" value="1"/>
</dbReference>
<dbReference type="CDD" id="cd02440">
    <property type="entry name" value="AdoMet_MTases"/>
    <property type="match status" value="1"/>
</dbReference>
<evidence type="ECO:0000313" key="3">
    <source>
        <dbReference type="Proteomes" id="UP000034956"/>
    </source>
</evidence>
<protein>
    <recommendedName>
        <fullName evidence="1">Methyltransferase type 12 domain-containing protein</fullName>
    </recommendedName>
</protein>
<sequence length="223" mass="25497">MVNFDDHAITYRKSLGHSLMLFGQKESFFDFYKMDLLSAIISKGVAYDLMDYGCGVGKLTILIAKEFPKAKVCGYDISAESMRVAEEESAGLKNVFFTTAPSNEQKYDFIIVANVFHHVEPIERKETLLKIKMLLKPGGKIIIFEHNPLNPVTRYIVSQCPFDKDAEIILRRKFLKLTADCGLKTDGKKYILFFPWSPKIFRKMEKLLGFMPLGAQYMLVLTL</sequence>
<dbReference type="PANTHER" id="PTHR43861">
    <property type="entry name" value="TRANS-ACONITATE 2-METHYLTRANSFERASE-RELATED"/>
    <property type="match status" value="1"/>
</dbReference>
<reference evidence="2 3" key="1">
    <citation type="journal article" date="2015" name="Nature">
        <title>rRNA introns, odd ribosomes, and small enigmatic genomes across a large radiation of phyla.</title>
        <authorList>
            <person name="Brown C.T."/>
            <person name="Hug L.A."/>
            <person name="Thomas B.C."/>
            <person name="Sharon I."/>
            <person name="Castelle C.J."/>
            <person name="Singh A."/>
            <person name="Wilkins M.J."/>
            <person name="Williams K.H."/>
            <person name="Banfield J.F."/>
        </authorList>
    </citation>
    <scope>NUCLEOTIDE SEQUENCE [LARGE SCALE GENOMIC DNA]</scope>
</reference>
<dbReference type="Gene3D" id="3.40.50.150">
    <property type="entry name" value="Vaccinia Virus protein VP39"/>
    <property type="match status" value="1"/>
</dbReference>
<proteinExistence type="predicted"/>
<evidence type="ECO:0000259" key="1">
    <source>
        <dbReference type="Pfam" id="PF08242"/>
    </source>
</evidence>